<dbReference type="InterPro" id="IPR027786">
    <property type="entry name" value="Nse4/EID"/>
</dbReference>
<protein>
    <recommendedName>
        <fullName evidence="7">Non-structural maintenance of chromosomes element 4</fullName>
    </recommendedName>
</protein>
<keyword evidence="6 7" id="KW-0539">Nucleus</keyword>
<dbReference type="InterPro" id="IPR014854">
    <property type="entry name" value="Nse4_C"/>
</dbReference>
<reference evidence="9 10" key="1">
    <citation type="journal article" date="2018" name="Nat. Ecol. Evol.">
        <title>Pezizomycetes genomes reveal the molecular basis of ectomycorrhizal truffle lifestyle.</title>
        <authorList>
            <person name="Murat C."/>
            <person name="Payen T."/>
            <person name="Noel B."/>
            <person name="Kuo A."/>
            <person name="Morin E."/>
            <person name="Chen J."/>
            <person name="Kohler A."/>
            <person name="Krizsan K."/>
            <person name="Balestrini R."/>
            <person name="Da Silva C."/>
            <person name="Montanini B."/>
            <person name="Hainaut M."/>
            <person name="Levati E."/>
            <person name="Barry K.W."/>
            <person name="Belfiori B."/>
            <person name="Cichocki N."/>
            <person name="Clum A."/>
            <person name="Dockter R.B."/>
            <person name="Fauchery L."/>
            <person name="Guy J."/>
            <person name="Iotti M."/>
            <person name="Le Tacon F."/>
            <person name="Lindquist E.A."/>
            <person name="Lipzen A."/>
            <person name="Malagnac F."/>
            <person name="Mello A."/>
            <person name="Molinier V."/>
            <person name="Miyauchi S."/>
            <person name="Poulain J."/>
            <person name="Riccioni C."/>
            <person name="Rubini A."/>
            <person name="Sitrit Y."/>
            <person name="Splivallo R."/>
            <person name="Traeger S."/>
            <person name="Wang M."/>
            <person name="Zifcakova L."/>
            <person name="Wipf D."/>
            <person name="Zambonelli A."/>
            <person name="Paolocci F."/>
            <person name="Nowrousian M."/>
            <person name="Ottonello S."/>
            <person name="Baldrian P."/>
            <person name="Spatafora J.W."/>
            <person name="Henrissat B."/>
            <person name="Nagy L.G."/>
            <person name="Aury J.M."/>
            <person name="Wincker P."/>
            <person name="Grigoriev I.V."/>
            <person name="Bonfante P."/>
            <person name="Martin F.M."/>
        </authorList>
    </citation>
    <scope>NUCLEOTIDE SEQUENCE [LARGE SCALE GENOMIC DNA]</scope>
    <source>
        <strain evidence="9 10">CCBAS932</strain>
    </source>
</reference>
<evidence type="ECO:0000256" key="6">
    <source>
        <dbReference type="ARBA" id="ARBA00023242"/>
    </source>
</evidence>
<gene>
    <name evidence="9" type="ORF">P167DRAFT_537602</name>
</gene>
<name>A0A3N4KM61_9PEZI</name>
<accession>A0A3N4KM61</accession>
<dbReference type="PANTHER" id="PTHR16140">
    <property type="entry name" value="NON-STRUCTURAL MAINTENANCE OF CHROMOSOMES ELEMENT 4"/>
    <property type="match status" value="1"/>
</dbReference>
<feature type="domain" description="Non-structural maintenance of chromosome element 4 C-terminal" evidence="8">
    <location>
        <begin position="101"/>
        <end position="189"/>
    </location>
</feature>
<comment type="subcellular location">
    <subcellularLocation>
        <location evidence="1 7">Nucleus</location>
    </subcellularLocation>
</comment>
<dbReference type="GO" id="GO:0005634">
    <property type="term" value="C:nucleus"/>
    <property type="evidence" value="ECO:0007669"/>
    <property type="project" value="UniProtKB-SubCell"/>
</dbReference>
<organism evidence="9 10">
    <name type="scientific">Morchella conica CCBAS932</name>
    <dbReference type="NCBI Taxonomy" id="1392247"/>
    <lineage>
        <taxon>Eukaryota</taxon>
        <taxon>Fungi</taxon>
        <taxon>Dikarya</taxon>
        <taxon>Ascomycota</taxon>
        <taxon>Pezizomycotina</taxon>
        <taxon>Pezizomycetes</taxon>
        <taxon>Pezizales</taxon>
        <taxon>Morchellaceae</taxon>
        <taxon>Morchella</taxon>
    </lineage>
</organism>
<evidence type="ECO:0000259" key="8">
    <source>
        <dbReference type="Pfam" id="PF08743"/>
    </source>
</evidence>
<dbReference type="EMBL" id="ML119143">
    <property type="protein sequence ID" value="RPB10412.1"/>
    <property type="molecule type" value="Genomic_DNA"/>
</dbReference>
<evidence type="ECO:0000313" key="10">
    <source>
        <dbReference type="Proteomes" id="UP000277580"/>
    </source>
</evidence>
<dbReference type="GO" id="GO:0006310">
    <property type="term" value="P:DNA recombination"/>
    <property type="evidence" value="ECO:0007669"/>
    <property type="project" value="UniProtKB-UniRule"/>
</dbReference>
<sequence length="206" mass="23539">MDWAYLGRMAAFKGNKRPATTDFLLGPLSVTKKIRIMKARRQGLRRDNANLVRPVEVTQQQGAGEKAEANGSSAMSALVQKIYLDLKAWFRRNPRQTEKGLSLFRFVVNPDSFGQTVENMFYLSFLVKDGFIAIAYDEENGLPVIHCTDPASQEDHKEFDVSRSQVIFSITMWEWQEMKRIFDITESMIPTRAQEQALTSATGWYS</sequence>
<evidence type="ECO:0000256" key="5">
    <source>
        <dbReference type="ARBA" id="ARBA00023204"/>
    </source>
</evidence>
<evidence type="ECO:0000256" key="1">
    <source>
        <dbReference type="ARBA" id="ARBA00004123"/>
    </source>
</evidence>
<comment type="subunit">
    <text evidence="7">Component of the SMC5-SMC6 complex.</text>
</comment>
<evidence type="ECO:0000256" key="2">
    <source>
        <dbReference type="ARBA" id="ARBA00008997"/>
    </source>
</evidence>
<dbReference type="Pfam" id="PF08743">
    <property type="entry name" value="Nse4_C"/>
    <property type="match status" value="1"/>
</dbReference>
<dbReference type="PANTHER" id="PTHR16140:SF0">
    <property type="entry name" value="NON-STRUCTURAL MAINTENANCE OF CHROMOSOMES ELEMENT 4"/>
    <property type="match status" value="1"/>
</dbReference>
<proteinExistence type="inferred from homology"/>
<comment type="function">
    <text evidence="7">Component of the SMC5-SMC6 complex, that promotes sister chromatid alignment after DNA damage and facilitates double-stranded DNA breaks (DSBs) repair via homologous recombination between sister chromatids.</text>
</comment>
<evidence type="ECO:0000256" key="7">
    <source>
        <dbReference type="RuleBase" id="RU365071"/>
    </source>
</evidence>
<keyword evidence="5 7" id="KW-0234">DNA repair</keyword>
<evidence type="ECO:0000313" key="9">
    <source>
        <dbReference type="EMBL" id="RPB10412.1"/>
    </source>
</evidence>
<keyword evidence="10" id="KW-1185">Reference proteome</keyword>
<dbReference type="OrthoDB" id="361242at2759"/>
<dbReference type="AlphaFoldDB" id="A0A3N4KM61"/>
<evidence type="ECO:0000256" key="4">
    <source>
        <dbReference type="ARBA" id="ARBA00023172"/>
    </source>
</evidence>
<dbReference type="STRING" id="1392247.A0A3N4KM61"/>
<keyword evidence="3 7" id="KW-0227">DNA damage</keyword>
<dbReference type="GO" id="GO:0030915">
    <property type="term" value="C:Smc5-Smc6 complex"/>
    <property type="evidence" value="ECO:0007669"/>
    <property type="project" value="UniProtKB-UniRule"/>
</dbReference>
<evidence type="ECO:0000256" key="3">
    <source>
        <dbReference type="ARBA" id="ARBA00022763"/>
    </source>
</evidence>
<dbReference type="Proteomes" id="UP000277580">
    <property type="component" value="Unassembled WGS sequence"/>
</dbReference>
<dbReference type="GO" id="GO:0006281">
    <property type="term" value="P:DNA repair"/>
    <property type="evidence" value="ECO:0007669"/>
    <property type="project" value="UniProtKB-UniRule"/>
</dbReference>
<keyword evidence="4 7" id="KW-0233">DNA recombination</keyword>
<comment type="similarity">
    <text evidence="2 7">Belongs to the NSE4 family.</text>
</comment>
<dbReference type="InParanoid" id="A0A3N4KM61"/>